<name>A0A9D1NW24_9FIRM</name>
<proteinExistence type="predicted"/>
<sequence length="154" mass="17176">MSKDEFLNTLARRLAQTLPQSRVTEHVRYYDQYIEGQKASGKTEAQVLEELGDPLLIARTIMDTTPEGAGGQIYGESETYRESYGEPEESDMGNRGFHAFHIDARAGCLIAAIVFVLIAALILWVVGSVLSLILPVLIPVLLVVYLLNIFHNRR</sequence>
<keyword evidence="1" id="KW-1133">Transmembrane helix</keyword>
<keyword evidence="1" id="KW-0472">Membrane</keyword>
<reference evidence="2" key="1">
    <citation type="submission" date="2020-10" db="EMBL/GenBank/DDBJ databases">
        <authorList>
            <person name="Gilroy R."/>
        </authorList>
    </citation>
    <scope>NUCLEOTIDE SEQUENCE</scope>
    <source>
        <strain evidence="2">ChiBcec2-4451</strain>
    </source>
</reference>
<protein>
    <submittedName>
        <fullName evidence="2">DUF1700 domain-containing protein</fullName>
    </submittedName>
</protein>
<dbReference type="Pfam" id="PF22564">
    <property type="entry name" value="HAAS"/>
    <property type="match status" value="1"/>
</dbReference>
<organism evidence="2 3">
    <name type="scientific">Candidatus Pullilachnospira stercoravium</name>
    <dbReference type="NCBI Taxonomy" id="2840913"/>
    <lineage>
        <taxon>Bacteria</taxon>
        <taxon>Bacillati</taxon>
        <taxon>Bacillota</taxon>
        <taxon>Clostridia</taxon>
        <taxon>Lachnospirales</taxon>
        <taxon>Lachnospiraceae</taxon>
        <taxon>Lachnospiraceae incertae sedis</taxon>
        <taxon>Candidatus Pullilachnospira</taxon>
    </lineage>
</organism>
<evidence type="ECO:0000313" key="2">
    <source>
        <dbReference type="EMBL" id="HIV13085.1"/>
    </source>
</evidence>
<dbReference type="Proteomes" id="UP000886723">
    <property type="component" value="Unassembled WGS sequence"/>
</dbReference>
<accession>A0A9D1NW24</accession>
<dbReference type="AlphaFoldDB" id="A0A9D1NW24"/>
<dbReference type="EMBL" id="DVON01000174">
    <property type="protein sequence ID" value="HIV13085.1"/>
    <property type="molecule type" value="Genomic_DNA"/>
</dbReference>
<evidence type="ECO:0000256" key="1">
    <source>
        <dbReference type="SAM" id="Phobius"/>
    </source>
</evidence>
<gene>
    <name evidence="2" type="ORF">IAA63_08105</name>
</gene>
<comment type="caution">
    <text evidence="2">The sequence shown here is derived from an EMBL/GenBank/DDBJ whole genome shotgun (WGS) entry which is preliminary data.</text>
</comment>
<keyword evidence="1" id="KW-0812">Transmembrane</keyword>
<evidence type="ECO:0000313" key="3">
    <source>
        <dbReference type="Proteomes" id="UP000886723"/>
    </source>
</evidence>
<reference evidence="2" key="2">
    <citation type="journal article" date="2021" name="PeerJ">
        <title>Extensive microbial diversity within the chicken gut microbiome revealed by metagenomics and culture.</title>
        <authorList>
            <person name="Gilroy R."/>
            <person name="Ravi A."/>
            <person name="Getino M."/>
            <person name="Pursley I."/>
            <person name="Horton D.L."/>
            <person name="Alikhan N.F."/>
            <person name="Baker D."/>
            <person name="Gharbi K."/>
            <person name="Hall N."/>
            <person name="Watson M."/>
            <person name="Adriaenssens E.M."/>
            <person name="Foster-Nyarko E."/>
            <person name="Jarju S."/>
            <person name="Secka A."/>
            <person name="Antonio M."/>
            <person name="Oren A."/>
            <person name="Chaudhuri R.R."/>
            <person name="La Ragione R."/>
            <person name="Hildebrand F."/>
            <person name="Pallen M.J."/>
        </authorList>
    </citation>
    <scope>NUCLEOTIDE SEQUENCE</scope>
    <source>
        <strain evidence="2">ChiBcec2-4451</strain>
    </source>
</reference>
<feature type="transmembrane region" description="Helical" evidence="1">
    <location>
        <begin position="106"/>
        <end position="126"/>
    </location>
</feature>
<feature type="transmembrane region" description="Helical" evidence="1">
    <location>
        <begin position="132"/>
        <end position="150"/>
    </location>
</feature>